<dbReference type="KEGG" id="emc:129326321"/>
<evidence type="ECO:0000313" key="2">
    <source>
        <dbReference type="RefSeq" id="XP_054830450.1"/>
    </source>
</evidence>
<dbReference type="InterPro" id="IPR009199">
    <property type="entry name" value="PhoPQ-act_pathogen-rel_PqaA"/>
</dbReference>
<dbReference type="GeneID" id="129326321"/>
<dbReference type="Pfam" id="PF10142">
    <property type="entry name" value="PhoPQ_related"/>
    <property type="match status" value="1"/>
</dbReference>
<dbReference type="AlphaFoldDB" id="A0AA97KSY2"/>
<proteinExistence type="predicted"/>
<dbReference type="SUPFAM" id="SSF53474">
    <property type="entry name" value="alpha/beta-Hydrolases"/>
    <property type="match status" value="1"/>
</dbReference>
<dbReference type="RefSeq" id="XP_054830450.1">
    <property type="nucleotide sequence ID" value="XM_054974475.1"/>
</dbReference>
<gene>
    <name evidence="2" type="primary">LOC129326321</name>
</gene>
<dbReference type="InterPro" id="IPR029058">
    <property type="entry name" value="AB_hydrolase_fold"/>
</dbReference>
<dbReference type="Gene3D" id="3.40.50.1820">
    <property type="entry name" value="alpha/beta hydrolase"/>
    <property type="match status" value="1"/>
</dbReference>
<keyword evidence="1" id="KW-1185">Reference proteome</keyword>
<dbReference type="PANTHER" id="PTHR31497:SF0">
    <property type="entry name" value="AUTOCRINE PROLIFERATION REPRESSOR PROTEIN A"/>
    <property type="match status" value="1"/>
</dbReference>
<dbReference type="PANTHER" id="PTHR31497">
    <property type="entry name" value="AUTOCRINE PROLIFERATION REPRESSOR PROTEIN A"/>
    <property type="match status" value="1"/>
</dbReference>
<protein>
    <submittedName>
        <fullName evidence="2">Autocrine proliferation repressor protein A-like</fullName>
    </submittedName>
</protein>
<organism evidence="1 2">
    <name type="scientific">Eublepharis macularius</name>
    <name type="common">Leopard gecko</name>
    <name type="synonym">Cyrtodactylus macularius</name>
    <dbReference type="NCBI Taxonomy" id="481883"/>
    <lineage>
        <taxon>Eukaryota</taxon>
        <taxon>Metazoa</taxon>
        <taxon>Chordata</taxon>
        <taxon>Craniata</taxon>
        <taxon>Vertebrata</taxon>
        <taxon>Euteleostomi</taxon>
        <taxon>Lepidosauria</taxon>
        <taxon>Squamata</taxon>
        <taxon>Bifurcata</taxon>
        <taxon>Gekkota</taxon>
        <taxon>Eublepharidae</taxon>
        <taxon>Eublepharinae</taxon>
        <taxon>Eublepharis</taxon>
    </lineage>
</organism>
<accession>A0AA97KSY2</accession>
<evidence type="ECO:0000313" key="1">
    <source>
        <dbReference type="Proteomes" id="UP001190640"/>
    </source>
</evidence>
<name>A0AA97KSY2_EUBMA</name>
<reference evidence="2" key="1">
    <citation type="submission" date="2025-08" db="UniProtKB">
        <authorList>
            <consortium name="RefSeq"/>
        </authorList>
    </citation>
    <scope>IDENTIFICATION</scope>
    <source>
        <tissue evidence="2">Blood</tissue>
    </source>
</reference>
<dbReference type="Proteomes" id="UP001190640">
    <property type="component" value="Chromosome 3"/>
</dbReference>
<sequence length="315" mass="36384">MLLGLFRSVRGKAAGRRQPGVLAVALRGWQGELLVYGDIVQHDTGSHELGYSQRLHGQAAARVVETSEAHFQLAESMFDHHPRRENITEYDIMAYTWWRFLNDSDAPPYWLVQFPMVKATVRAMDTVTDFLMKKYQKKVTRFTLAGTSMSGWAAWLTAAVDSRVAGIIPIGMDLLNITENLHHQYRAYCGWSYMMKPFYELNITQELDSPRFSELASHVDPLAYNPRYANVSKYIIVATGDELFQPDNSRYYFSQLEGEKYLNIIPHVDSRFQGERTLINPMLVFHYRIIIRHSGFPDISWNVTTILQHQNEKEL</sequence>